<keyword evidence="11" id="KW-0443">Lipid metabolism</keyword>
<keyword evidence="9" id="KW-0442">Lipid degradation</keyword>
<evidence type="ECO:0000256" key="10">
    <source>
        <dbReference type="ARBA" id="ARBA00022989"/>
    </source>
</evidence>
<evidence type="ECO:0000313" key="18">
    <source>
        <dbReference type="Proteomes" id="UP001230188"/>
    </source>
</evidence>
<dbReference type="InterPro" id="IPR002921">
    <property type="entry name" value="Fungal_lipase-type"/>
</dbReference>
<dbReference type="InterPro" id="IPR029058">
    <property type="entry name" value="AB_hydrolase_fold"/>
</dbReference>
<feature type="domain" description="Fungal lipase-type" evidence="16">
    <location>
        <begin position="369"/>
        <end position="503"/>
    </location>
</feature>
<feature type="transmembrane region" description="Helical" evidence="15">
    <location>
        <begin position="100"/>
        <end position="123"/>
    </location>
</feature>
<dbReference type="InterPro" id="IPR052214">
    <property type="entry name" value="DAG_Lipase-Related"/>
</dbReference>
<keyword evidence="6" id="KW-0479">Metal-binding</keyword>
<dbReference type="GO" id="GO:0005886">
    <property type="term" value="C:plasma membrane"/>
    <property type="evidence" value="ECO:0007669"/>
    <property type="project" value="UniProtKB-SubCell"/>
</dbReference>
<evidence type="ECO:0000256" key="8">
    <source>
        <dbReference type="ARBA" id="ARBA00022837"/>
    </source>
</evidence>
<dbReference type="CDD" id="cd00519">
    <property type="entry name" value="Lipase_3"/>
    <property type="match status" value="1"/>
</dbReference>
<keyword evidence="3" id="KW-1003">Cell membrane</keyword>
<name>A0AAD7U5R0_9STRA</name>
<evidence type="ECO:0000313" key="17">
    <source>
        <dbReference type="EMBL" id="KAJ8598254.1"/>
    </source>
</evidence>
<feature type="transmembrane region" description="Helical" evidence="15">
    <location>
        <begin position="57"/>
        <end position="79"/>
    </location>
</feature>
<keyword evidence="4" id="KW-0597">Phosphoprotein</keyword>
<proteinExistence type="predicted"/>
<keyword evidence="7" id="KW-0378">Hydrolase</keyword>
<evidence type="ECO:0000256" key="6">
    <source>
        <dbReference type="ARBA" id="ARBA00022723"/>
    </source>
</evidence>
<evidence type="ECO:0000256" key="3">
    <source>
        <dbReference type="ARBA" id="ARBA00022475"/>
    </source>
</evidence>
<protein>
    <recommendedName>
        <fullName evidence="14">sn-1-specific diacylglycerol lipase</fullName>
        <ecNumber evidence="14">3.1.1.116</ecNumber>
    </recommendedName>
</protein>
<dbReference type="PANTHER" id="PTHR45792">
    <property type="entry name" value="DIACYLGLYCEROL LIPASE HOMOLOG-RELATED"/>
    <property type="match status" value="1"/>
</dbReference>
<evidence type="ECO:0000259" key="16">
    <source>
        <dbReference type="Pfam" id="PF01764"/>
    </source>
</evidence>
<evidence type="ECO:0000256" key="1">
    <source>
        <dbReference type="ARBA" id="ARBA00001913"/>
    </source>
</evidence>
<keyword evidence="8" id="KW-0106">Calcium</keyword>
<accession>A0AAD7U5R0</accession>
<organism evidence="17 18">
    <name type="scientific">Chrysophaeum taylorii</name>
    <dbReference type="NCBI Taxonomy" id="2483200"/>
    <lineage>
        <taxon>Eukaryota</taxon>
        <taxon>Sar</taxon>
        <taxon>Stramenopiles</taxon>
        <taxon>Ochrophyta</taxon>
        <taxon>Pelagophyceae</taxon>
        <taxon>Pelagomonadales</taxon>
        <taxon>Pelagomonadaceae</taxon>
        <taxon>Chrysophaeum</taxon>
    </lineage>
</organism>
<evidence type="ECO:0000256" key="7">
    <source>
        <dbReference type="ARBA" id="ARBA00022801"/>
    </source>
</evidence>
<evidence type="ECO:0000256" key="13">
    <source>
        <dbReference type="ARBA" id="ARBA00024531"/>
    </source>
</evidence>
<dbReference type="Proteomes" id="UP001230188">
    <property type="component" value="Unassembled WGS sequence"/>
</dbReference>
<evidence type="ECO:0000256" key="14">
    <source>
        <dbReference type="ARBA" id="ARBA00026104"/>
    </source>
</evidence>
<dbReference type="GO" id="GO:0046872">
    <property type="term" value="F:metal ion binding"/>
    <property type="evidence" value="ECO:0007669"/>
    <property type="project" value="UniProtKB-KW"/>
</dbReference>
<dbReference type="EMBL" id="JAQMWT010000682">
    <property type="protein sequence ID" value="KAJ8598254.1"/>
    <property type="molecule type" value="Genomic_DNA"/>
</dbReference>
<dbReference type="Gene3D" id="3.40.50.1820">
    <property type="entry name" value="alpha/beta hydrolase"/>
    <property type="match status" value="1"/>
</dbReference>
<keyword evidence="18" id="KW-1185">Reference proteome</keyword>
<comment type="caution">
    <text evidence="17">The sequence shown here is derived from an EMBL/GenBank/DDBJ whole genome shotgun (WGS) entry which is preliminary data.</text>
</comment>
<comment type="catalytic activity">
    <reaction evidence="13">
        <text>a 1,2-diacyl-sn-glycerol + H2O = a 2-acylglycerol + a fatty acid + H(+)</text>
        <dbReference type="Rhea" id="RHEA:33275"/>
        <dbReference type="ChEBI" id="CHEBI:15377"/>
        <dbReference type="ChEBI" id="CHEBI:15378"/>
        <dbReference type="ChEBI" id="CHEBI:17389"/>
        <dbReference type="ChEBI" id="CHEBI:17815"/>
        <dbReference type="ChEBI" id="CHEBI:28868"/>
        <dbReference type="EC" id="3.1.1.116"/>
    </reaction>
    <physiologicalReaction direction="left-to-right" evidence="13">
        <dbReference type="Rhea" id="RHEA:33276"/>
    </physiologicalReaction>
</comment>
<evidence type="ECO:0000256" key="12">
    <source>
        <dbReference type="ARBA" id="ARBA00023136"/>
    </source>
</evidence>
<sequence>MPGLVLKNRRFALGSDDLAFPAGCLALLRVCWTSCLCAYIAHVIVVKKGKGCGMMSGVAGVFLTLLGLGVSSIVANAFLAYHSSRGVILARVARARIPEILLACCGLGACEAVATGVAMWLAWAPRNASPCTRAIRGDDWERVMLRAIATTQACGLTSTVAVALMVFDPRGSRKVARGSRSLLRVGDHLEVAFLKTSASEWAAGCAAWCSCFRRATCGLFGGKTITDSSVDDVASLLAMFMGSLDVVATDVIAGLALVRARQPSAATPNTPVDDDSIATDAAAHVDFAMAVYGWKLAAYASPFKALKDAAMLFARRARGGCCDTLDSIALRRVAACGARRRVIFETFRAEPNRRVPVAVFVDDDLREIVVACRGTLSLDDCVTDATARPVEIPATFSPRRSAGGGFAHAGMLGVAIELLKLVSTRLSSEASRLIGYEIVVVGHSLGAGVAALLALALRSSSDFPSTRCVAFSPPGALVDQELALAMRSFCTSVVVGDDLVPRLGLKSLFDLRDRVIEAVADCRVHKRFAIASSLDASPDPRVLFHDPASDLGAEAARLSAACLACLRENESREVHQRLALPGRVLHVVVAVLEEEEEEEVRWWWRRRPRLVAVEAPATLFSDVRISRRMFKDHMPWNVLAAVRQIAAPPPSRHRFLIPGVVATV</sequence>
<reference evidence="17" key="1">
    <citation type="submission" date="2023-01" db="EMBL/GenBank/DDBJ databases">
        <title>Metagenome sequencing of chrysophaentin producing Chrysophaeum taylorii.</title>
        <authorList>
            <person name="Davison J."/>
            <person name="Bewley C."/>
        </authorList>
    </citation>
    <scope>NUCLEOTIDE SEQUENCE</scope>
    <source>
        <strain evidence="17">NIES-1699</strain>
    </source>
</reference>
<evidence type="ECO:0000256" key="2">
    <source>
        <dbReference type="ARBA" id="ARBA00004651"/>
    </source>
</evidence>
<comment type="cofactor">
    <cofactor evidence="1">
        <name>Ca(2+)</name>
        <dbReference type="ChEBI" id="CHEBI:29108"/>
    </cofactor>
</comment>
<keyword evidence="12 15" id="KW-0472">Membrane</keyword>
<keyword evidence="5 15" id="KW-0812">Transmembrane</keyword>
<evidence type="ECO:0000256" key="15">
    <source>
        <dbReference type="SAM" id="Phobius"/>
    </source>
</evidence>
<feature type="transmembrane region" description="Helical" evidence="15">
    <location>
        <begin position="20"/>
        <end position="45"/>
    </location>
</feature>
<evidence type="ECO:0000256" key="9">
    <source>
        <dbReference type="ARBA" id="ARBA00022963"/>
    </source>
</evidence>
<evidence type="ECO:0000256" key="5">
    <source>
        <dbReference type="ARBA" id="ARBA00022692"/>
    </source>
</evidence>
<dbReference type="GO" id="GO:0016298">
    <property type="term" value="F:lipase activity"/>
    <property type="evidence" value="ECO:0007669"/>
    <property type="project" value="TreeGrafter"/>
</dbReference>
<keyword evidence="10 15" id="KW-1133">Transmembrane helix</keyword>
<comment type="subcellular location">
    <subcellularLocation>
        <location evidence="2">Cell membrane</location>
        <topology evidence="2">Multi-pass membrane protein</topology>
    </subcellularLocation>
</comment>
<dbReference type="Pfam" id="PF01764">
    <property type="entry name" value="Lipase_3"/>
    <property type="match status" value="1"/>
</dbReference>
<dbReference type="GO" id="GO:0016042">
    <property type="term" value="P:lipid catabolic process"/>
    <property type="evidence" value="ECO:0007669"/>
    <property type="project" value="UniProtKB-KW"/>
</dbReference>
<dbReference type="AlphaFoldDB" id="A0AAD7U5R0"/>
<dbReference type="PANTHER" id="PTHR45792:SF8">
    <property type="entry name" value="DIACYLGLYCEROL LIPASE-ALPHA"/>
    <property type="match status" value="1"/>
</dbReference>
<dbReference type="EC" id="3.1.1.116" evidence="14"/>
<evidence type="ECO:0000256" key="11">
    <source>
        <dbReference type="ARBA" id="ARBA00023098"/>
    </source>
</evidence>
<gene>
    <name evidence="17" type="ORF">CTAYLR_005486</name>
</gene>
<dbReference type="SUPFAM" id="SSF53474">
    <property type="entry name" value="alpha/beta-Hydrolases"/>
    <property type="match status" value="1"/>
</dbReference>
<evidence type="ECO:0000256" key="4">
    <source>
        <dbReference type="ARBA" id="ARBA00022553"/>
    </source>
</evidence>